<reference evidence="1" key="1">
    <citation type="submission" date="2021-09" db="EMBL/GenBank/DDBJ databases">
        <title>The genome of Mauremys mutica provides insights into the evolution of semi-aquatic lifestyle.</title>
        <authorList>
            <person name="Gong S."/>
            <person name="Gao Y."/>
        </authorList>
    </citation>
    <scope>NUCLEOTIDE SEQUENCE</scope>
    <source>
        <strain evidence="1">MM-2020</strain>
        <tissue evidence="1">Muscle</tissue>
    </source>
</reference>
<gene>
    <name evidence="1" type="ORF">KIL84_015752</name>
</gene>
<dbReference type="EMBL" id="JAHDVG010000487">
    <property type="protein sequence ID" value="KAH1166580.1"/>
    <property type="molecule type" value="Genomic_DNA"/>
</dbReference>
<comment type="caution">
    <text evidence="1">The sequence shown here is derived from an EMBL/GenBank/DDBJ whole genome shotgun (WGS) entry which is preliminary data.</text>
</comment>
<evidence type="ECO:0000313" key="1">
    <source>
        <dbReference type="EMBL" id="KAH1166580.1"/>
    </source>
</evidence>
<accession>A0A9D3WT38</accession>
<name>A0A9D3WT38_9SAUR</name>
<feature type="non-terminal residue" evidence="1">
    <location>
        <position position="84"/>
    </location>
</feature>
<keyword evidence="2" id="KW-1185">Reference proteome</keyword>
<organism evidence="1 2">
    <name type="scientific">Mauremys mutica</name>
    <name type="common">yellowpond turtle</name>
    <dbReference type="NCBI Taxonomy" id="74926"/>
    <lineage>
        <taxon>Eukaryota</taxon>
        <taxon>Metazoa</taxon>
        <taxon>Chordata</taxon>
        <taxon>Craniata</taxon>
        <taxon>Vertebrata</taxon>
        <taxon>Euteleostomi</taxon>
        <taxon>Archelosauria</taxon>
        <taxon>Testudinata</taxon>
        <taxon>Testudines</taxon>
        <taxon>Cryptodira</taxon>
        <taxon>Durocryptodira</taxon>
        <taxon>Testudinoidea</taxon>
        <taxon>Geoemydidae</taxon>
        <taxon>Geoemydinae</taxon>
        <taxon>Mauremys</taxon>
    </lineage>
</organism>
<evidence type="ECO:0000313" key="2">
    <source>
        <dbReference type="Proteomes" id="UP000827986"/>
    </source>
</evidence>
<dbReference type="AlphaFoldDB" id="A0A9D3WT38"/>
<proteinExistence type="predicted"/>
<sequence>VVCVVNNFRGRQPEHENSHMDNLAQMPMISIPRVESPLEKVLRNPDIDNNQEDPLEQNSFKAHLVRFFSWITRMNRFEHLHIRQ</sequence>
<dbReference type="Proteomes" id="UP000827986">
    <property type="component" value="Unassembled WGS sequence"/>
</dbReference>
<protein>
    <submittedName>
        <fullName evidence="1">Uncharacterized protein</fullName>
    </submittedName>
</protein>